<evidence type="ECO:0000313" key="2">
    <source>
        <dbReference type="Proteomes" id="UP000243459"/>
    </source>
</evidence>
<proteinExistence type="predicted"/>
<gene>
    <name evidence="1" type="ORF">A4U43_C05F25340</name>
</gene>
<dbReference type="Gramene" id="ONK69655">
    <property type="protein sequence ID" value="ONK69655"/>
    <property type="gene ID" value="A4U43_C05F25340"/>
</dbReference>
<name>A0A5P1EUD9_ASPOF</name>
<sequence>MITGKKWKKNKDDRAYMDIEVEELTLYCDICSSPVIATLFLRYVKITEEVTEKKKRKTRRKETYETLKEFVHGLQAKSQRTTRKLKFLESLFQTVILKKRSKGKKSLIMVEDDDDKREKEEDKELAIAYADTRTSVEDLWIREKNWRRK</sequence>
<keyword evidence="2" id="KW-1185">Reference proteome</keyword>
<evidence type="ECO:0000313" key="1">
    <source>
        <dbReference type="EMBL" id="ONK69655.1"/>
    </source>
</evidence>
<organism evidence="1 2">
    <name type="scientific">Asparagus officinalis</name>
    <name type="common">Garden asparagus</name>
    <dbReference type="NCBI Taxonomy" id="4686"/>
    <lineage>
        <taxon>Eukaryota</taxon>
        <taxon>Viridiplantae</taxon>
        <taxon>Streptophyta</taxon>
        <taxon>Embryophyta</taxon>
        <taxon>Tracheophyta</taxon>
        <taxon>Spermatophyta</taxon>
        <taxon>Magnoliopsida</taxon>
        <taxon>Liliopsida</taxon>
        <taxon>Asparagales</taxon>
        <taxon>Asparagaceae</taxon>
        <taxon>Asparagoideae</taxon>
        <taxon>Asparagus</taxon>
    </lineage>
</organism>
<accession>A0A5P1EUD9</accession>
<dbReference type="EMBL" id="CM007385">
    <property type="protein sequence ID" value="ONK69655.1"/>
    <property type="molecule type" value="Genomic_DNA"/>
</dbReference>
<protein>
    <submittedName>
        <fullName evidence="1">Uncharacterized protein</fullName>
    </submittedName>
</protein>
<dbReference type="Proteomes" id="UP000243459">
    <property type="component" value="Chromosome 5"/>
</dbReference>
<reference evidence="2" key="1">
    <citation type="journal article" date="2017" name="Nat. Commun.">
        <title>The asparagus genome sheds light on the origin and evolution of a young Y chromosome.</title>
        <authorList>
            <person name="Harkess A."/>
            <person name="Zhou J."/>
            <person name="Xu C."/>
            <person name="Bowers J.E."/>
            <person name="Van der Hulst R."/>
            <person name="Ayyampalayam S."/>
            <person name="Mercati F."/>
            <person name="Riccardi P."/>
            <person name="McKain M.R."/>
            <person name="Kakrana A."/>
            <person name="Tang H."/>
            <person name="Ray J."/>
            <person name="Groenendijk J."/>
            <person name="Arikit S."/>
            <person name="Mathioni S.M."/>
            <person name="Nakano M."/>
            <person name="Shan H."/>
            <person name="Telgmann-Rauber A."/>
            <person name="Kanno A."/>
            <person name="Yue Z."/>
            <person name="Chen H."/>
            <person name="Li W."/>
            <person name="Chen Y."/>
            <person name="Xu X."/>
            <person name="Zhang Y."/>
            <person name="Luo S."/>
            <person name="Chen H."/>
            <person name="Gao J."/>
            <person name="Mao Z."/>
            <person name="Pires J.C."/>
            <person name="Luo M."/>
            <person name="Kudrna D."/>
            <person name="Wing R.A."/>
            <person name="Meyers B.C."/>
            <person name="Yi K."/>
            <person name="Kong H."/>
            <person name="Lavrijsen P."/>
            <person name="Sunseri F."/>
            <person name="Falavigna A."/>
            <person name="Ye Y."/>
            <person name="Leebens-Mack J.H."/>
            <person name="Chen G."/>
        </authorList>
    </citation>
    <scope>NUCLEOTIDE SEQUENCE [LARGE SCALE GENOMIC DNA]</scope>
    <source>
        <strain evidence="2">cv. DH0086</strain>
    </source>
</reference>
<dbReference type="AlphaFoldDB" id="A0A5P1EUD9"/>